<dbReference type="PaxDb" id="411902-CLOBOL_03562"/>
<feature type="transmembrane region" description="Helical" evidence="7">
    <location>
        <begin position="84"/>
        <end position="105"/>
    </location>
</feature>
<keyword evidence="6 7" id="KW-0472">Membrane</keyword>
<evidence type="ECO:0000256" key="2">
    <source>
        <dbReference type="ARBA" id="ARBA00022448"/>
    </source>
</evidence>
<evidence type="ECO:0000313" key="10">
    <source>
        <dbReference type="Proteomes" id="UP000005396"/>
    </source>
</evidence>
<name>A8RT63_ENTBW</name>
<dbReference type="PANTHER" id="PTHR30193">
    <property type="entry name" value="ABC TRANSPORTER PERMEASE PROTEIN"/>
    <property type="match status" value="1"/>
</dbReference>
<dbReference type="InterPro" id="IPR051393">
    <property type="entry name" value="ABC_transporter_permease"/>
</dbReference>
<protein>
    <recommendedName>
        <fullName evidence="8">ABC transmembrane type-1 domain-containing protein</fullName>
    </recommendedName>
</protein>
<evidence type="ECO:0000256" key="1">
    <source>
        <dbReference type="ARBA" id="ARBA00004651"/>
    </source>
</evidence>
<dbReference type="PANTHER" id="PTHR30193:SF37">
    <property type="entry name" value="INNER MEMBRANE ABC TRANSPORTER PERMEASE PROTEIN YCJO"/>
    <property type="match status" value="1"/>
</dbReference>
<evidence type="ECO:0000256" key="4">
    <source>
        <dbReference type="ARBA" id="ARBA00022692"/>
    </source>
</evidence>
<evidence type="ECO:0000256" key="7">
    <source>
        <dbReference type="RuleBase" id="RU363032"/>
    </source>
</evidence>
<dbReference type="Gene3D" id="1.10.3720.10">
    <property type="entry name" value="MetI-like"/>
    <property type="match status" value="1"/>
</dbReference>
<keyword evidence="4 7" id="KW-0812">Transmembrane</keyword>
<reference evidence="9 10" key="2">
    <citation type="submission" date="2007-09" db="EMBL/GenBank/DDBJ databases">
        <title>Draft genome sequence of Clostridium bolteae (ATCC BAA-613).</title>
        <authorList>
            <person name="Sudarsanam P."/>
            <person name="Ley R."/>
            <person name="Guruge J."/>
            <person name="Turnbaugh P.J."/>
            <person name="Mahowald M."/>
            <person name="Liep D."/>
            <person name="Gordon J."/>
        </authorList>
    </citation>
    <scope>NUCLEOTIDE SEQUENCE [LARGE SCALE GENOMIC DNA]</scope>
    <source>
        <strain evidence="10">ATCC BAA-613 / DSM 15670 / CCUG 46953 / JCM 12243 / WAL 16351</strain>
    </source>
</reference>
<dbReference type="HOGENOM" id="CLU_016047_0_2_9"/>
<proteinExistence type="inferred from homology"/>
<evidence type="ECO:0000256" key="6">
    <source>
        <dbReference type="ARBA" id="ARBA00023136"/>
    </source>
</evidence>
<dbReference type="GO" id="GO:0055085">
    <property type="term" value="P:transmembrane transport"/>
    <property type="evidence" value="ECO:0007669"/>
    <property type="project" value="InterPro"/>
</dbReference>
<dbReference type="InterPro" id="IPR000515">
    <property type="entry name" value="MetI-like"/>
</dbReference>
<keyword evidence="2 7" id="KW-0813">Transport</keyword>
<feature type="transmembrane region" description="Helical" evidence="7">
    <location>
        <begin position="168"/>
        <end position="194"/>
    </location>
</feature>
<feature type="transmembrane region" description="Helical" evidence="7">
    <location>
        <begin position="276"/>
        <end position="298"/>
    </location>
</feature>
<organism evidence="9 10">
    <name type="scientific">Enterocloster bolteae (strain ATCC BAA-613 / DSM 15670 / CCUG 46953 / JCM 12243 / WAL 16351)</name>
    <name type="common">Clostridium bolteae</name>
    <dbReference type="NCBI Taxonomy" id="411902"/>
    <lineage>
        <taxon>Bacteria</taxon>
        <taxon>Bacillati</taxon>
        <taxon>Bacillota</taxon>
        <taxon>Clostridia</taxon>
        <taxon>Lachnospirales</taxon>
        <taxon>Lachnospiraceae</taxon>
        <taxon>Enterocloster</taxon>
    </lineage>
</organism>
<dbReference type="eggNOG" id="COG1175">
    <property type="taxonomic scope" value="Bacteria"/>
</dbReference>
<feature type="transmembrane region" description="Helical" evidence="7">
    <location>
        <begin position="215"/>
        <end position="236"/>
    </location>
</feature>
<feature type="transmembrane region" description="Helical" evidence="7">
    <location>
        <begin position="117"/>
        <end position="138"/>
    </location>
</feature>
<sequence>MRWNMGNKKSVGVQLKKMIPGYAFAAPGVIFVAVYMGYPLLRSLYLSFTNYNFAFDKKPVFAGLSNFAKMFSDAYFMDSLRNTVVFSLLFFPSIMIISLIIAMLLDKGVRGSGIFRTCVFVSMVVPLSLTGIIFQWILNNQYGLLNSVLREMLHLDTWAHNWLGEGKWAMFSIVIVSLWKNMGMLVIFFMAGLAGIPSDIIESAKIDGANAFQRIFRIILPNLKESYVICGLWAIIQSVKVFEQPFVMTNGGPGTSTLVLYQYTWMNAFKYYEMGYASAIGYFMGAVILILSCINLYINRTKDEDEVKRKKTGKRRNRA</sequence>
<dbReference type="GO" id="GO:0005886">
    <property type="term" value="C:plasma membrane"/>
    <property type="evidence" value="ECO:0007669"/>
    <property type="project" value="UniProtKB-SubCell"/>
</dbReference>
<keyword evidence="3" id="KW-1003">Cell membrane</keyword>
<accession>A8RT63</accession>
<comment type="caution">
    <text evidence="9">The sequence shown here is derived from an EMBL/GenBank/DDBJ whole genome shotgun (WGS) entry which is preliminary data.</text>
</comment>
<dbReference type="CDD" id="cd06261">
    <property type="entry name" value="TM_PBP2"/>
    <property type="match status" value="1"/>
</dbReference>
<dbReference type="Pfam" id="PF00528">
    <property type="entry name" value="BPD_transp_1"/>
    <property type="match status" value="1"/>
</dbReference>
<comment type="similarity">
    <text evidence="7">Belongs to the binding-protein-dependent transport system permease family.</text>
</comment>
<comment type="subcellular location">
    <subcellularLocation>
        <location evidence="1 7">Cell membrane</location>
        <topology evidence="1 7">Multi-pass membrane protein</topology>
    </subcellularLocation>
</comment>
<evidence type="ECO:0000313" key="9">
    <source>
        <dbReference type="EMBL" id="EDP16125.1"/>
    </source>
</evidence>
<feature type="transmembrane region" description="Helical" evidence="7">
    <location>
        <begin position="21"/>
        <end position="41"/>
    </location>
</feature>
<reference evidence="9 10" key="1">
    <citation type="submission" date="2007-08" db="EMBL/GenBank/DDBJ databases">
        <authorList>
            <person name="Fulton L."/>
            <person name="Clifton S."/>
            <person name="Fulton B."/>
            <person name="Xu J."/>
            <person name="Minx P."/>
            <person name="Pepin K.H."/>
            <person name="Johnson M."/>
            <person name="Thiruvilangam P."/>
            <person name="Bhonagiri V."/>
            <person name="Nash W.E."/>
            <person name="Mardis E.R."/>
            <person name="Wilson R.K."/>
        </authorList>
    </citation>
    <scope>NUCLEOTIDE SEQUENCE [LARGE SCALE GENOMIC DNA]</scope>
    <source>
        <strain evidence="10">ATCC BAA-613 / DSM 15670 / CCUG 46953 / JCM 12243 / WAL 16351</strain>
    </source>
</reference>
<dbReference type="PROSITE" id="PS50928">
    <property type="entry name" value="ABC_TM1"/>
    <property type="match status" value="1"/>
</dbReference>
<dbReference type="AlphaFoldDB" id="A8RT63"/>
<evidence type="ECO:0000256" key="5">
    <source>
        <dbReference type="ARBA" id="ARBA00022989"/>
    </source>
</evidence>
<dbReference type="SUPFAM" id="SSF160964">
    <property type="entry name" value="MalF N-terminal region-like"/>
    <property type="match status" value="1"/>
</dbReference>
<dbReference type="SUPFAM" id="SSF161098">
    <property type="entry name" value="MetI-like"/>
    <property type="match status" value="1"/>
</dbReference>
<dbReference type="InterPro" id="IPR035906">
    <property type="entry name" value="MetI-like_sf"/>
</dbReference>
<dbReference type="EMBL" id="ABCC02000032">
    <property type="protein sequence ID" value="EDP16125.1"/>
    <property type="molecule type" value="Genomic_DNA"/>
</dbReference>
<gene>
    <name evidence="9" type="ORF">CLOBOL_03562</name>
</gene>
<dbReference type="Proteomes" id="UP000005396">
    <property type="component" value="Unassembled WGS sequence"/>
</dbReference>
<feature type="domain" description="ABC transmembrane type-1" evidence="8">
    <location>
        <begin position="80"/>
        <end position="295"/>
    </location>
</feature>
<evidence type="ECO:0000259" key="8">
    <source>
        <dbReference type="PROSITE" id="PS50928"/>
    </source>
</evidence>
<evidence type="ECO:0000256" key="3">
    <source>
        <dbReference type="ARBA" id="ARBA00022475"/>
    </source>
</evidence>
<keyword evidence="5 7" id="KW-1133">Transmembrane helix</keyword>